<dbReference type="EMBL" id="CP000113">
    <property type="protein sequence ID" value="ABF88124.1"/>
    <property type="molecule type" value="Genomic_DNA"/>
</dbReference>
<keyword evidence="2" id="KW-1185">Reference proteome</keyword>
<accession>Q1DA48</accession>
<gene>
    <name evidence="1" type="ordered locus">MXAN_2254</name>
</gene>
<dbReference type="eggNOG" id="ENOG502ZS2M">
    <property type="taxonomic scope" value="Bacteria"/>
</dbReference>
<name>Q1DA48_MYXXD</name>
<dbReference type="HOGENOM" id="CLU_505105_0_0_7"/>
<dbReference type="AlphaFoldDB" id="Q1DA48"/>
<dbReference type="PANTHER" id="PTHR31252">
    <property type="entry name" value="DUF4419 DOMAIN-CONTAINING PROTEIN"/>
    <property type="match status" value="1"/>
</dbReference>
<reference evidence="1 2" key="1">
    <citation type="journal article" date="2006" name="Proc. Natl. Acad. Sci. U.S.A.">
        <title>Evolution of sensory complexity recorded in a myxobacterial genome.</title>
        <authorList>
            <person name="Goldman B.S."/>
            <person name="Nierman W.C."/>
            <person name="Kaiser D."/>
            <person name="Slater S.C."/>
            <person name="Durkin A.S."/>
            <person name="Eisen J.A."/>
            <person name="Ronning C.M."/>
            <person name="Barbazuk W.B."/>
            <person name="Blanchard M."/>
            <person name="Field C."/>
            <person name="Halling C."/>
            <person name="Hinkle G."/>
            <person name="Iartchuk O."/>
            <person name="Kim H.S."/>
            <person name="Mackenzie C."/>
            <person name="Madupu R."/>
            <person name="Miller N."/>
            <person name="Shvartsbeyn A."/>
            <person name="Sullivan S.A."/>
            <person name="Vaudin M."/>
            <person name="Wiegand R."/>
            <person name="Kaplan H.B."/>
        </authorList>
    </citation>
    <scope>NUCLEOTIDE SEQUENCE [LARGE SCALE GENOMIC DNA]</scope>
    <source>
        <strain evidence="2">DK1622</strain>
    </source>
</reference>
<dbReference type="PANTHER" id="PTHR31252:SF11">
    <property type="entry name" value="DUF4419 DOMAIN-CONTAINING PROTEIN"/>
    <property type="match status" value="1"/>
</dbReference>
<evidence type="ECO:0000313" key="1">
    <source>
        <dbReference type="EMBL" id="ABF88124.1"/>
    </source>
</evidence>
<dbReference type="Proteomes" id="UP000002402">
    <property type="component" value="Chromosome"/>
</dbReference>
<organism evidence="1 2">
    <name type="scientific">Myxococcus xanthus (strain DK1622)</name>
    <dbReference type="NCBI Taxonomy" id="246197"/>
    <lineage>
        <taxon>Bacteria</taxon>
        <taxon>Pseudomonadati</taxon>
        <taxon>Myxococcota</taxon>
        <taxon>Myxococcia</taxon>
        <taxon>Myxococcales</taxon>
        <taxon>Cystobacterineae</taxon>
        <taxon>Myxococcaceae</taxon>
        <taxon>Myxococcus</taxon>
    </lineage>
</organism>
<sequence>MGRLPSSEHARCNACMPHRVTFAVDAVKPAVLPLEEVGLTEALSGRLDAKVLGASHREARFVRPEATHPLLSAVHLAFSGHRPLVLSPDILWITIAQGLALHITRNAEALRFDLVRHQGRKQLVVTRDASQTDLASDDFWPGVVDDFSGMIQGHSPALHDLMVCDFSTTGPVERVVSQIVLMDAMREYFDYVVMCICGIPTITLEGSPEDWRKLRDKVGQLPRYGMETWARHLLPLCDQFIRASEGREDRKFWQSIYKLHHAYGSDTFNGWIGKLFPFLRNQLTGEYDFPNPMLEAQALGKPDATEKGETLSSDRLPTGLSRVSLLLAVATDSGMVKARMALTAGFMGTLQSAETLALRPVPGWVVHEDLGLDAMLRRIKDEHRMADALSEARHSKWRDLWGECGIPADISQFYAACDGASLFGQGDAAVYRIRASGALEFHDGTRWNKTRLADPQSSGYPHGWTRFCDVGEHGFLAYRFNSQQHGKLPLYWVESAQSRTGVCVAASLTEFLHKALNSQGRVYFQEPGFTPGEVEELWF</sequence>
<dbReference type="STRING" id="246197.MXAN_2254"/>
<evidence type="ECO:0000313" key="2">
    <source>
        <dbReference type="Proteomes" id="UP000002402"/>
    </source>
</evidence>
<proteinExistence type="predicted"/>
<dbReference type="EnsemblBacteria" id="ABF88124">
    <property type="protein sequence ID" value="ABF88124"/>
    <property type="gene ID" value="MXAN_2254"/>
</dbReference>
<dbReference type="KEGG" id="mxa:MXAN_2254"/>
<dbReference type="InterPro" id="IPR025533">
    <property type="entry name" value="DUF4419"/>
</dbReference>
<protein>
    <submittedName>
        <fullName evidence="1">Conserved domain protein</fullName>
    </submittedName>
</protein>
<dbReference type="Pfam" id="PF14388">
    <property type="entry name" value="DUF4419"/>
    <property type="match status" value="1"/>
</dbReference>